<sequence>MYADDLLIFGEASRANAVCLSNCLNLFCSLSGLHVNASKSSILFSNNAPEKLDIYEALGRVQFLKFTISNTIAYWIRGSIIPKSCCATINKLCSRFLFHTNLLERKLHLIAWSKVTLPKLYGGLGIPSIEALYYGVLCSIIGRFYNSQNLLTNWYKAKFISPWKPAIPGASNFWKKICTTAILIKDSISFFVSLDSDFSFLWDPWLNRDIIANHFNFAACYDFTVKDLLSNGNWDLPTFFPNSLADAILNTDIKETSSILWNGSPSWAFKFFIEQFHAHLPKVDWSVSIWHKNHALKYACFSWMEVLGKFKTVDNLLIRGIQVPHLCSFCNSFAENHNHLFFGCDFSFNILKFILPKVNCFLLRPTLAQVLKFFNNSNSFTCLEKDFCCFSVSCILYHLWRERNSRRFSDLRTNSIRLICNISTAIRFKISRWKNKENLLQRFTVILSVYAVLLGLMAFGEFWFWFLFFFRPGKIILVIEAGFSLQSNLWRQINNLTMMTGPDPSFRAMEGSSGNLAHSWRVFVLAGGSAKAFCICGQPEQPPSSGCFFD</sequence>
<reference evidence="3" key="1">
    <citation type="journal article" date="2022" name="Front. Genet.">
        <title>Chromosome-Scale Assembly of the Dendrobium nobile Genome Provides Insights Into the Molecular Mechanism of the Biosynthesis of the Medicinal Active Ingredient of Dendrobium.</title>
        <authorList>
            <person name="Xu Q."/>
            <person name="Niu S.-C."/>
            <person name="Li K.-L."/>
            <person name="Zheng P.-J."/>
            <person name="Zhang X.-J."/>
            <person name="Jia Y."/>
            <person name="Liu Y."/>
            <person name="Niu Y.-X."/>
            <person name="Yu L.-H."/>
            <person name="Chen D.-F."/>
            <person name="Zhang G.-Q."/>
        </authorList>
    </citation>
    <scope>NUCLEOTIDE SEQUENCE</scope>
    <source>
        <tissue evidence="3">Leaf</tissue>
    </source>
</reference>
<gene>
    <name evidence="3" type="ORF">KFK09_011497</name>
</gene>
<evidence type="ECO:0000259" key="2">
    <source>
        <dbReference type="Pfam" id="PF13966"/>
    </source>
</evidence>
<keyword evidence="1" id="KW-1133">Transmembrane helix</keyword>
<keyword evidence="1" id="KW-0472">Membrane</keyword>
<dbReference type="OrthoDB" id="675217at2759"/>
<dbReference type="InterPro" id="IPR026960">
    <property type="entry name" value="RVT-Znf"/>
</dbReference>
<comment type="caution">
    <text evidence="3">The sequence shown here is derived from an EMBL/GenBank/DDBJ whole genome shotgun (WGS) entry which is preliminary data.</text>
</comment>
<keyword evidence="1" id="KW-0812">Transmembrane</keyword>
<feature type="domain" description="Reverse transcriptase zinc-binding" evidence="2">
    <location>
        <begin position="274"/>
        <end position="347"/>
    </location>
</feature>
<evidence type="ECO:0000313" key="4">
    <source>
        <dbReference type="Proteomes" id="UP000829196"/>
    </source>
</evidence>
<evidence type="ECO:0000256" key="1">
    <source>
        <dbReference type="SAM" id="Phobius"/>
    </source>
</evidence>
<dbReference type="Pfam" id="PF13966">
    <property type="entry name" value="zf-RVT"/>
    <property type="match status" value="1"/>
</dbReference>
<dbReference type="Proteomes" id="UP000829196">
    <property type="component" value="Unassembled WGS sequence"/>
</dbReference>
<protein>
    <recommendedName>
        <fullName evidence="2">Reverse transcriptase zinc-binding domain-containing protein</fullName>
    </recommendedName>
</protein>
<organism evidence="3 4">
    <name type="scientific">Dendrobium nobile</name>
    <name type="common">Orchid</name>
    <dbReference type="NCBI Taxonomy" id="94219"/>
    <lineage>
        <taxon>Eukaryota</taxon>
        <taxon>Viridiplantae</taxon>
        <taxon>Streptophyta</taxon>
        <taxon>Embryophyta</taxon>
        <taxon>Tracheophyta</taxon>
        <taxon>Spermatophyta</taxon>
        <taxon>Magnoliopsida</taxon>
        <taxon>Liliopsida</taxon>
        <taxon>Asparagales</taxon>
        <taxon>Orchidaceae</taxon>
        <taxon>Epidendroideae</taxon>
        <taxon>Malaxideae</taxon>
        <taxon>Dendrobiinae</taxon>
        <taxon>Dendrobium</taxon>
    </lineage>
</organism>
<keyword evidence="4" id="KW-1185">Reference proteome</keyword>
<feature type="transmembrane region" description="Helical" evidence="1">
    <location>
        <begin position="445"/>
        <end position="470"/>
    </location>
</feature>
<proteinExistence type="predicted"/>
<dbReference type="AlphaFoldDB" id="A0A8T3BF59"/>
<dbReference type="PANTHER" id="PTHR33116:SF78">
    <property type="entry name" value="OS12G0587133 PROTEIN"/>
    <property type="match status" value="1"/>
</dbReference>
<accession>A0A8T3BF59</accession>
<dbReference type="PANTHER" id="PTHR33116">
    <property type="entry name" value="REVERSE TRANSCRIPTASE ZINC-BINDING DOMAIN-CONTAINING PROTEIN-RELATED-RELATED"/>
    <property type="match status" value="1"/>
</dbReference>
<dbReference type="EMBL" id="JAGYWB010000009">
    <property type="protein sequence ID" value="KAI0510887.1"/>
    <property type="molecule type" value="Genomic_DNA"/>
</dbReference>
<evidence type="ECO:0000313" key="3">
    <source>
        <dbReference type="EMBL" id="KAI0510887.1"/>
    </source>
</evidence>
<name>A0A8T3BF59_DENNO</name>